<evidence type="ECO:0000313" key="1">
    <source>
        <dbReference type="EMBL" id="KAK3710728.1"/>
    </source>
</evidence>
<dbReference type="Proteomes" id="UP001281147">
    <property type="component" value="Unassembled WGS sequence"/>
</dbReference>
<sequence length="215" mass="24495">MARTIRPLQPAPPRQVQPTWPPPYQKTTFYDLPAELRIEIYKLALQTVVLHILPPGTSSARQNPHSLVRTSRQIRHEVLPIIHSTCSIRANVTDFNFSGILAFLARIPPDDQKYLLKNEQLSVKLHTTQSIPGNLESLRRWLHYRADVCKAQPRWRYSGPCPSKKVANDLRRRVKRMTTERGKRRELVEMVRAIGVGLPDEVGEEEGVGVVEGGN</sequence>
<accession>A0ACC3N616</accession>
<reference evidence="1" key="1">
    <citation type="submission" date="2023-07" db="EMBL/GenBank/DDBJ databases">
        <title>Black Yeasts Isolated from many extreme environments.</title>
        <authorList>
            <person name="Coleine C."/>
            <person name="Stajich J.E."/>
            <person name="Selbmann L."/>
        </authorList>
    </citation>
    <scope>NUCLEOTIDE SEQUENCE</scope>
    <source>
        <strain evidence="1">CCFEE 5714</strain>
    </source>
</reference>
<keyword evidence="2" id="KW-1185">Reference proteome</keyword>
<dbReference type="EMBL" id="JAUTXU010000082">
    <property type="protein sequence ID" value="KAK3710728.1"/>
    <property type="molecule type" value="Genomic_DNA"/>
</dbReference>
<gene>
    <name evidence="1" type="ORF">LTR37_010147</name>
</gene>
<evidence type="ECO:0000313" key="2">
    <source>
        <dbReference type="Proteomes" id="UP001281147"/>
    </source>
</evidence>
<proteinExistence type="predicted"/>
<comment type="caution">
    <text evidence="1">The sequence shown here is derived from an EMBL/GenBank/DDBJ whole genome shotgun (WGS) entry which is preliminary data.</text>
</comment>
<organism evidence="1 2">
    <name type="scientific">Vermiconidia calcicola</name>
    <dbReference type="NCBI Taxonomy" id="1690605"/>
    <lineage>
        <taxon>Eukaryota</taxon>
        <taxon>Fungi</taxon>
        <taxon>Dikarya</taxon>
        <taxon>Ascomycota</taxon>
        <taxon>Pezizomycotina</taxon>
        <taxon>Dothideomycetes</taxon>
        <taxon>Dothideomycetidae</taxon>
        <taxon>Mycosphaerellales</taxon>
        <taxon>Extremaceae</taxon>
        <taxon>Vermiconidia</taxon>
    </lineage>
</organism>
<name>A0ACC3N616_9PEZI</name>
<protein>
    <submittedName>
        <fullName evidence="1">Uncharacterized protein</fullName>
    </submittedName>
</protein>